<keyword evidence="9" id="KW-0378">Hydrolase</keyword>
<evidence type="ECO:0000256" key="1">
    <source>
        <dbReference type="ARBA" id="ARBA00000612"/>
    </source>
</evidence>
<comment type="similarity">
    <text evidence="2">Belongs to the peptidase M7 family.</text>
</comment>
<keyword evidence="8" id="KW-0732">Signal</keyword>
<evidence type="ECO:0000313" key="9">
    <source>
        <dbReference type="EMBL" id="QGK69124.1"/>
    </source>
</evidence>
<dbReference type="GO" id="GO:0008270">
    <property type="term" value="F:zinc ion binding"/>
    <property type="evidence" value="ECO:0007669"/>
    <property type="project" value="InterPro"/>
</dbReference>
<evidence type="ECO:0000256" key="6">
    <source>
        <dbReference type="ARBA" id="ARBA00023049"/>
    </source>
</evidence>
<evidence type="ECO:0000256" key="8">
    <source>
        <dbReference type="SAM" id="SignalP"/>
    </source>
</evidence>
<proteinExistence type="inferred from homology"/>
<keyword evidence="9" id="KW-0645">Protease</keyword>
<dbReference type="PRINTS" id="PR00787">
    <property type="entry name" value="NEUTRALPTASE"/>
</dbReference>
<sequence>MRQSPMRTALTGAAAAMLLLVGAPVAGAVTDETAEPRIVTYDASQAEEFQSAIDDAAATWNEQVQNVQLEKATGGDADLTVLADDGWPRAMTESLGVGTVWMGRQAVNEGHHVPRIATHEIGHIFGLPDDRTGICEELMSGASAGTECQSDLPNDVEKSEVEQNFAEGAVIEPRLYTEAPVAG</sequence>
<dbReference type="SUPFAM" id="SSF55486">
    <property type="entry name" value="Metalloproteases ('zincins'), catalytic domain"/>
    <property type="match status" value="1"/>
</dbReference>
<keyword evidence="6 9" id="KW-0482">Metalloprotease</keyword>
<evidence type="ECO:0000256" key="3">
    <source>
        <dbReference type="ARBA" id="ARBA00012325"/>
    </source>
</evidence>
<comment type="catalytic activity">
    <reaction evidence="1">
        <text>Hydrolyzes proteins with a preference for Tyr or Phe in the P1' position. Has no action on amino-acid p-nitroanilides.</text>
        <dbReference type="EC" id="3.4.24.77"/>
    </reaction>
</comment>
<dbReference type="Gene3D" id="3.40.390.10">
    <property type="entry name" value="Collagenase (Catalytic Domain)"/>
    <property type="match status" value="1"/>
</dbReference>
<keyword evidence="10" id="KW-1185">Reference proteome</keyword>
<dbReference type="GO" id="GO:0005576">
    <property type="term" value="C:extracellular region"/>
    <property type="evidence" value="ECO:0007669"/>
    <property type="project" value="InterPro"/>
</dbReference>
<name>A0A5Q3Q7I1_9PSEU</name>
<evidence type="ECO:0000313" key="10">
    <source>
        <dbReference type="Proteomes" id="UP000371041"/>
    </source>
</evidence>
<evidence type="ECO:0000256" key="5">
    <source>
        <dbReference type="ARBA" id="ARBA00022723"/>
    </source>
</evidence>
<protein>
    <recommendedName>
        <fullName evidence="4">Extracellular small neutral protease</fullName>
        <ecNumber evidence="3">3.4.24.77</ecNumber>
    </recommendedName>
    <alternativeName>
        <fullName evidence="7">Snapalysin</fullName>
    </alternativeName>
</protein>
<dbReference type="EC" id="3.4.24.77" evidence="3"/>
<dbReference type="Pfam" id="PF02031">
    <property type="entry name" value="Peptidase_M7"/>
    <property type="match status" value="1"/>
</dbReference>
<reference evidence="10" key="1">
    <citation type="submission" date="2019-11" db="EMBL/GenBank/DDBJ databases">
        <title>The complete genome sequence of Saccharopolyspora sp. E2A.</title>
        <authorList>
            <person name="Zhang G."/>
        </authorList>
    </citation>
    <scope>NUCLEOTIDE SEQUENCE [LARGE SCALE GENOMIC DNA]</scope>
    <source>
        <strain evidence="10">E2A</strain>
    </source>
</reference>
<gene>
    <name evidence="9" type="ORF">GIY23_05865</name>
</gene>
<dbReference type="AlphaFoldDB" id="A0A5Q3Q7I1"/>
<dbReference type="Proteomes" id="UP000371041">
    <property type="component" value="Chromosome"/>
</dbReference>
<dbReference type="KEGG" id="sace:GIY23_05865"/>
<feature type="signal peptide" evidence="8">
    <location>
        <begin position="1"/>
        <end position="28"/>
    </location>
</feature>
<evidence type="ECO:0000256" key="7">
    <source>
        <dbReference type="ARBA" id="ARBA00029927"/>
    </source>
</evidence>
<accession>A0A5Q3Q7I1</accession>
<dbReference type="GO" id="GO:0006508">
    <property type="term" value="P:proteolysis"/>
    <property type="evidence" value="ECO:0007669"/>
    <property type="project" value="UniProtKB-KW"/>
</dbReference>
<dbReference type="InterPro" id="IPR024079">
    <property type="entry name" value="MetalloPept_cat_dom_sf"/>
</dbReference>
<keyword evidence="5" id="KW-0479">Metal-binding</keyword>
<organism evidence="9 10">
    <name type="scientific">Allosaccharopolyspora coralli</name>
    <dbReference type="NCBI Taxonomy" id="2665642"/>
    <lineage>
        <taxon>Bacteria</taxon>
        <taxon>Bacillati</taxon>
        <taxon>Actinomycetota</taxon>
        <taxon>Actinomycetes</taxon>
        <taxon>Pseudonocardiales</taxon>
        <taxon>Pseudonocardiaceae</taxon>
        <taxon>Allosaccharopolyspora</taxon>
    </lineage>
</organism>
<feature type="chain" id="PRO_5024350949" description="Extracellular small neutral protease" evidence="8">
    <location>
        <begin position="29"/>
        <end position="183"/>
    </location>
</feature>
<evidence type="ECO:0000256" key="2">
    <source>
        <dbReference type="ARBA" id="ARBA00006571"/>
    </source>
</evidence>
<dbReference type="InterPro" id="IPR000013">
    <property type="entry name" value="Peptidase_M7"/>
</dbReference>
<dbReference type="RefSeq" id="WP_154075725.1">
    <property type="nucleotide sequence ID" value="NZ_CP045929.1"/>
</dbReference>
<evidence type="ECO:0000256" key="4">
    <source>
        <dbReference type="ARBA" id="ARBA00019129"/>
    </source>
</evidence>
<dbReference type="GO" id="GO:0004222">
    <property type="term" value="F:metalloendopeptidase activity"/>
    <property type="evidence" value="ECO:0007669"/>
    <property type="project" value="InterPro"/>
</dbReference>
<dbReference type="EMBL" id="CP045929">
    <property type="protein sequence ID" value="QGK69124.1"/>
    <property type="molecule type" value="Genomic_DNA"/>
</dbReference>